<dbReference type="Gene3D" id="3.30.450.40">
    <property type="match status" value="1"/>
</dbReference>
<sequence length="539" mass="59587">MAPEQDSDNRGRPRWHIPATYLAGGILVLGTAIGLLFLHDPPGTRFAPLRLFSLAVVVFSSLLVGIISYWTYSCWQARQQATDSDPSPQADHLPSLDFSDLVLQPQAVVRWYETNLARYRDRCTTLERISQLLSFMDYSRELPRQLKVALHFGQEIFPDAVLAIFLPEGADVRVEIASQPDPAGGVQFLTPGAPLLDELLAVVRDQIDLDRLHVSDWQTFSLPRRAGRSPALQSILPLAVWNRIRGILVLHSLRGRAFTADDLVLASLLCRQIALFLENHLLYQDHLTQQRLLQEVEIARSVQSAALPPSSPAFPGFEICGICTPSREISGDYYDLIPRADGSLAVAVADVSGKGLPAALFLSKIQTLVRASVDAVASPGALLTLLSRQIARENLGTLFATMVVAFLRPNSPRIVFASAGHCRPLVVHTRQGFVEDVQTDVGIPLGLFDTPDGEYLDMVLDLMPGDGVLLFTDGLTDATNPARERYGHERLKLSAERAPTQRAAEFVDHLMADLHRFKGPVPLEDDTTIVYFRWEPSRV</sequence>
<dbReference type="Proteomes" id="UP000252355">
    <property type="component" value="Unassembled WGS sequence"/>
</dbReference>
<keyword evidence="2" id="KW-1133">Transmembrane helix</keyword>
<dbReference type="PANTHER" id="PTHR43156:SF2">
    <property type="entry name" value="STAGE II SPORULATION PROTEIN E"/>
    <property type="match status" value="1"/>
</dbReference>
<evidence type="ECO:0000313" key="4">
    <source>
        <dbReference type="EMBL" id="RCK81531.1"/>
    </source>
</evidence>
<evidence type="ECO:0000313" key="5">
    <source>
        <dbReference type="Proteomes" id="UP000252355"/>
    </source>
</evidence>
<reference evidence="4 5" key="1">
    <citation type="submission" date="2018-05" db="EMBL/GenBank/DDBJ databases">
        <title>A metagenomic window into the 2 km-deep terrestrial subsurface aquifer revealed taxonomically and functionally diverse microbial community comprising novel uncultured bacterial lineages.</title>
        <authorList>
            <person name="Kadnikov V.V."/>
            <person name="Mardanov A.V."/>
            <person name="Beletsky A.V."/>
            <person name="Banks D."/>
            <person name="Pimenov N.V."/>
            <person name="Frank Y.A."/>
            <person name="Karnachuk O.V."/>
            <person name="Ravin N.V."/>
        </authorList>
    </citation>
    <scope>NUCLEOTIDE SEQUENCE [LARGE SCALE GENOMIC DNA]</scope>
    <source>
        <strain evidence="4">BY5</strain>
    </source>
</reference>
<feature type="domain" description="PPM-type phosphatase" evidence="3">
    <location>
        <begin position="314"/>
        <end position="534"/>
    </location>
</feature>
<dbReference type="Pfam" id="PF07228">
    <property type="entry name" value="SpoIIE"/>
    <property type="match status" value="1"/>
</dbReference>
<proteinExistence type="predicted"/>
<dbReference type="InterPro" id="IPR052016">
    <property type="entry name" value="Bact_Sigma-Reg"/>
</dbReference>
<dbReference type="PANTHER" id="PTHR43156">
    <property type="entry name" value="STAGE II SPORULATION PROTEIN E-RELATED"/>
    <property type="match status" value="1"/>
</dbReference>
<dbReference type="Gene3D" id="3.60.40.10">
    <property type="entry name" value="PPM-type phosphatase domain"/>
    <property type="match status" value="1"/>
</dbReference>
<evidence type="ECO:0000259" key="3">
    <source>
        <dbReference type="SMART" id="SM00331"/>
    </source>
</evidence>
<dbReference type="InterPro" id="IPR001932">
    <property type="entry name" value="PPM-type_phosphatase-like_dom"/>
</dbReference>
<protein>
    <submittedName>
        <fullName evidence="4">Serine phosphatase RsbU, regulator of sigma subunit</fullName>
    </submittedName>
</protein>
<dbReference type="SMART" id="SM00331">
    <property type="entry name" value="PP2C_SIG"/>
    <property type="match status" value="1"/>
</dbReference>
<accession>A0A367ZW23</accession>
<name>A0A367ZW23_9BACT</name>
<dbReference type="InterPro" id="IPR029016">
    <property type="entry name" value="GAF-like_dom_sf"/>
</dbReference>
<keyword evidence="1" id="KW-0378">Hydrolase</keyword>
<dbReference type="SUPFAM" id="SSF55781">
    <property type="entry name" value="GAF domain-like"/>
    <property type="match status" value="1"/>
</dbReference>
<feature type="transmembrane region" description="Helical" evidence="2">
    <location>
        <begin position="51"/>
        <end position="72"/>
    </location>
</feature>
<feature type="transmembrane region" description="Helical" evidence="2">
    <location>
        <begin position="20"/>
        <end position="39"/>
    </location>
</feature>
<dbReference type="Pfam" id="PF13492">
    <property type="entry name" value="GAF_3"/>
    <property type="match status" value="1"/>
</dbReference>
<dbReference type="InterPro" id="IPR036457">
    <property type="entry name" value="PPM-type-like_dom_sf"/>
</dbReference>
<keyword evidence="2" id="KW-0472">Membrane</keyword>
<dbReference type="AlphaFoldDB" id="A0A367ZW23"/>
<evidence type="ECO:0000256" key="2">
    <source>
        <dbReference type="SAM" id="Phobius"/>
    </source>
</evidence>
<evidence type="ECO:0000256" key="1">
    <source>
        <dbReference type="ARBA" id="ARBA00022801"/>
    </source>
</evidence>
<dbReference type="EMBL" id="QOQW01000001">
    <property type="protein sequence ID" value="RCK81531.1"/>
    <property type="molecule type" value="Genomic_DNA"/>
</dbReference>
<organism evidence="4 5">
    <name type="scientific">Candidatus Ozemobacter sibiricus</name>
    <dbReference type="NCBI Taxonomy" id="2268124"/>
    <lineage>
        <taxon>Bacteria</taxon>
        <taxon>Candidatus Ozemobacteria</taxon>
        <taxon>Candidatus Ozemobacterales</taxon>
        <taxon>Candidatus Ozemobacteraceae</taxon>
        <taxon>Candidatus Ozemobacter</taxon>
    </lineage>
</organism>
<comment type="caution">
    <text evidence="4">The sequence shown here is derived from an EMBL/GenBank/DDBJ whole genome shotgun (WGS) entry which is preliminary data.</text>
</comment>
<keyword evidence="2" id="KW-0812">Transmembrane</keyword>
<dbReference type="SUPFAM" id="SSF81606">
    <property type="entry name" value="PP2C-like"/>
    <property type="match status" value="1"/>
</dbReference>
<dbReference type="GO" id="GO:0016791">
    <property type="term" value="F:phosphatase activity"/>
    <property type="evidence" value="ECO:0007669"/>
    <property type="project" value="TreeGrafter"/>
</dbReference>
<dbReference type="InterPro" id="IPR003018">
    <property type="entry name" value="GAF"/>
</dbReference>
<gene>
    <name evidence="4" type="ORF">OZSIB_0665</name>
</gene>